<dbReference type="GeneID" id="56567126"/>
<dbReference type="Pfam" id="PF00149">
    <property type="entry name" value="Metallophos"/>
    <property type="match status" value="1"/>
</dbReference>
<dbReference type="CDD" id="cd07398">
    <property type="entry name" value="MPP_YbbF-LpxH"/>
    <property type="match status" value="1"/>
</dbReference>
<protein>
    <submittedName>
        <fullName evidence="1">UDP-2,3-diacylglucosamine hydrolase</fullName>
        <ecNumber evidence="1">3.6.1.54</ecNumber>
    </submittedName>
</protein>
<dbReference type="AlphaFoldDB" id="A0A1S6U9B0"/>
<dbReference type="SUPFAM" id="SSF56300">
    <property type="entry name" value="Metallo-dependent phosphatases"/>
    <property type="match status" value="1"/>
</dbReference>
<dbReference type="RefSeq" id="WP_078423828.1">
    <property type="nucleotide sequence ID" value="NZ_CP017018.1"/>
</dbReference>
<keyword evidence="1" id="KW-0378">Hydrolase</keyword>
<keyword evidence="2" id="KW-1185">Reference proteome</keyword>
<dbReference type="PANTHER" id="PTHR34990:SF2">
    <property type="entry name" value="BLL8164 PROTEIN"/>
    <property type="match status" value="1"/>
</dbReference>
<reference evidence="2" key="1">
    <citation type="submission" date="2016-09" db="EMBL/GenBank/DDBJ databases">
        <title>Comparative genomics of the Campylobacter concisus group.</title>
        <authorList>
            <person name="Miller W.G."/>
            <person name="Yee E."/>
            <person name="Chapman M.H."/>
            <person name="Huynh S."/>
            <person name="Bono J.L."/>
            <person name="On S.L.W."/>
            <person name="StLeger J."/>
            <person name="Foster G."/>
            <person name="Parker C.T."/>
        </authorList>
    </citation>
    <scope>NUCLEOTIDE SEQUENCE [LARGE SCALE GENOMIC DNA]</scope>
    <source>
        <strain evidence="2">RM18021</strain>
    </source>
</reference>
<dbReference type="GO" id="GO:0008758">
    <property type="term" value="F:UDP-2,3-diacylglucosamine hydrolase activity"/>
    <property type="evidence" value="ECO:0007669"/>
    <property type="project" value="TreeGrafter"/>
</dbReference>
<dbReference type="InterPro" id="IPR004843">
    <property type="entry name" value="Calcineurin-like_PHP"/>
</dbReference>
<dbReference type="EC" id="3.6.1.54" evidence="1"/>
<organism evidence="1 2">
    <name type="scientific">Campylobacter pinnipediorum subsp. caledonicus</name>
    <dbReference type="NCBI Taxonomy" id="1874362"/>
    <lineage>
        <taxon>Bacteria</taxon>
        <taxon>Pseudomonadati</taxon>
        <taxon>Campylobacterota</taxon>
        <taxon>Epsilonproteobacteria</taxon>
        <taxon>Campylobacterales</taxon>
        <taxon>Campylobacteraceae</taxon>
        <taxon>Campylobacter</taxon>
    </lineage>
</organism>
<gene>
    <name evidence="1" type="primary">lpxH</name>
    <name evidence="1" type="ORF">CPIN18021_1534</name>
</gene>
<dbReference type="Proteomes" id="UP000190868">
    <property type="component" value="Chromosome"/>
</dbReference>
<evidence type="ECO:0000313" key="2">
    <source>
        <dbReference type="Proteomes" id="UP000190868"/>
    </source>
</evidence>
<proteinExistence type="predicted"/>
<evidence type="ECO:0000313" key="1">
    <source>
        <dbReference type="EMBL" id="AQW88318.1"/>
    </source>
</evidence>
<accession>A0A1S6U9B0</accession>
<name>A0A1S6U9B0_9BACT</name>
<dbReference type="GO" id="GO:0016020">
    <property type="term" value="C:membrane"/>
    <property type="evidence" value="ECO:0007669"/>
    <property type="project" value="GOC"/>
</dbReference>
<dbReference type="InterPro" id="IPR043461">
    <property type="entry name" value="LpxH-like"/>
</dbReference>
<dbReference type="Gene3D" id="3.60.21.10">
    <property type="match status" value="1"/>
</dbReference>
<sequence length="241" mass="28727">MSSLYDIKDGAIFVSDAHENENRDKLLVFLRDIKDKKIQTTQLFLLGDIFDFITGYTEYSMKFYDEHIRLIKEISNEIEVFFIEGNHDFRMSNLFKDTSVKVFEISSQPVKFKALNSNIEIAHGDNFLPFISKYALLFLRVKSFLVFMNFVDRIFNFKISKWILNKLKFKKLDYKIPNFKEVIEPKLSHYNADYVIEGHYHQGCIFDIENKKYINLPCFACNQSYFIVEYENDKIKFIKKI</sequence>
<dbReference type="GO" id="GO:0009245">
    <property type="term" value="P:lipid A biosynthetic process"/>
    <property type="evidence" value="ECO:0007669"/>
    <property type="project" value="TreeGrafter"/>
</dbReference>
<dbReference type="InterPro" id="IPR029052">
    <property type="entry name" value="Metallo-depent_PP-like"/>
</dbReference>
<dbReference type="KEGG" id="cpin:CPIN18020_1486"/>
<dbReference type="PANTHER" id="PTHR34990">
    <property type="entry name" value="UDP-2,3-DIACYLGLUCOSAMINE HYDROLASE-RELATED"/>
    <property type="match status" value="1"/>
</dbReference>
<dbReference type="EMBL" id="CP017258">
    <property type="protein sequence ID" value="AQW88318.1"/>
    <property type="molecule type" value="Genomic_DNA"/>
</dbReference>